<dbReference type="GO" id="GO:0016236">
    <property type="term" value="P:macroautophagy"/>
    <property type="evidence" value="ECO:0007669"/>
    <property type="project" value="TreeGrafter"/>
</dbReference>
<dbReference type="InterPro" id="IPR050904">
    <property type="entry name" value="Adhesion/Biosynth-related"/>
</dbReference>
<keyword evidence="3" id="KW-1185">Reference proteome</keyword>
<comment type="caution">
    <text evidence="2">The sequence shown here is derived from an EMBL/GenBank/DDBJ whole genome shotgun (WGS) entry which is preliminary data.</text>
</comment>
<dbReference type="InterPro" id="IPR000782">
    <property type="entry name" value="FAS1_domain"/>
</dbReference>
<dbReference type="PANTHER" id="PTHR10900:SF77">
    <property type="entry name" value="FI19380P1"/>
    <property type="match status" value="1"/>
</dbReference>
<dbReference type="OrthoDB" id="286301at2759"/>
<name>A0A9P5P7T8_9AGAR</name>
<organism evidence="2 3">
    <name type="scientific">Rhodocollybia butyracea</name>
    <dbReference type="NCBI Taxonomy" id="206335"/>
    <lineage>
        <taxon>Eukaryota</taxon>
        <taxon>Fungi</taxon>
        <taxon>Dikarya</taxon>
        <taxon>Basidiomycota</taxon>
        <taxon>Agaricomycotina</taxon>
        <taxon>Agaricomycetes</taxon>
        <taxon>Agaricomycetidae</taxon>
        <taxon>Agaricales</taxon>
        <taxon>Marasmiineae</taxon>
        <taxon>Omphalotaceae</taxon>
        <taxon>Rhodocollybia</taxon>
    </lineage>
</organism>
<feature type="domain" description="FAS1" evidence="1">
    <location>
        <begin position="199"/>
        <end position="346"/>
    </location>
</feature>
<evidence type="ECO:0000313" key="2">
    <source>
        <dbReference type="EMBL" id="KAF9059856.1"/>
    </source>
</evidence>
<dbReference type="Pfam" id="PF02469">
    <property type="entry name" value="Fasciclin"/>
    <property type="match status" value="2"/>
</dbReference>
<dbReference type="Proteomes" id="UP000772434">
    <property type="component" value="Unassembled WGS sequence"/>
</dbReference>
<dbReference type="Gene3D" id="2.30.180.10">
    <property type="entry name" value="FAS1 domain"/>
    <property type="match status" value="2"/>
</dbReference>
<dbReference type="InterPro" id="IPR036378">
    <property type="entry name" value="FAS1_dom_sf"/>
</dbReference>
<dbReference type="PANTHER" id="PTHR10900">
    <property type="entry name" value="PERIOSTIN-RELATED"/>
    <property type="match status" value="1"/>
</dbReference>
<evidence type="ECO:0000259" key="1">
    <source>
        <dbReference type="PROSITE" id="PS50213"/>
    </source>
</evidence>
<feature type="domain" description="FAS1" evidence="1">
    <location>
        <begin position="22"/>
        <end position="178"/>
    </location>
</feature>
<dbReference type="PROSITE" id="PS50213">
    <property type="entry name" value="FAS1"/>
    <property type="match status" value="2"/>
</dbReference>
<dbReference type="AlphaFoldDB" id="A0A9P5P7T8"/>
<dbReference type="EMBL" id="JADNRY010000274">
    <property type="protein sequence ID" value="KAF9059856.1"/>
    <property type="molecule type" value="Genomic_DNA"/>
</dbReference>
<dbReference type="GO" id="GO:0000329">
    <property type="term" value="C:fungal-type vacuole membrane"/>
    <property type="evidence" value="ECO:0007669"/>
    <property type="project" value="TreeGrafter"/>
</dbReference>
<accession>A0A9P5P7T8</accession>
<dbReference type="SMART" id="SM00554">
    <property type="entry name" value="FAS1"/>
    <property type="match status" value="2"/>
</dbReference>
<sequence length="412" mass="42246">MLPSLLLYVFPYLVNMRLAIFAAIVLVPAAYAQNISSVTDALNAFGLSSFVQATGVLDNSTSGKALLNGLVQGNNWTIFAPSNDAFSKAPPSLSSDPNLLVATLAYHVLPGSFASDNSSTPTLYSATSPNHTIARTMMNDSSYVNLQGASQVLVWTSQEGQVTILNQPTAVSILNSTHVSTSNSSGIDVYAISSVLGFPSSSSSVIANNGNLTSLAGLLNNAMIQSANGTNDTLANVLDQQKGVTVFAPTDGALQGAPLPSLSTAWEGNDQSKVINLLQNHILNGSSVYSTEVYNGLNTTSAAGEPTTFTTNSSGAFVNSGGTTAKILQTDVISSNGVVHVIDSVLLNTNADPAAASSAYASATSAAATQTGAIGAASTDVSSSTSNAQSSSGGRTRWTCYSSFSCSFLRCS</sequence>
<reference evidence="2" key="1">
    <citation type="submission" date="2020-11" db="EMBL/GenBank/DDBJ databases">
        <authorList>
            <consortium name="DOE Joint Genome Institute"/>
            <person name="Ahrendt S."/>
            <person name="Riley R."/>
            <person name="Andreopoulos W."/>
            <person name="Labutti K."/>
            <person name="Pangilinan J."/>
            <person name="Ruiz-Duenas F.J."/>
            <person name="Barrasa J.M."/>
            <person name="Sanchez-Garcia M."/>
            <person name="Camarero S."/>
            <person name="Miyauchi S."/>
            <person name="Serrano A."/>
            <person name="Linde D."/>
            <person name="Babiker R."/>
            <person name="Drula E."/>
            <person name="Ayuso-Fernandez I."/>
            <person name="Pacheco R."/>
            <person name="Padilla G."/>
            <person name="Ferreira P."/>
            <person name="Barriuso J."/>
            <person name="Kellner H."/>
            <person name="Castanera R."/>
            <person name="Alfaro M."/>
            <person name="Ramirez L."/>
            <person name="Pisabarro A.G."/>
            <person name="Kuo A."/>
            <person name="Tritt A."/>
            <person name="Lipzen A."/>
            <person name="He G."/>
            <person name="Yan M."/>
            <person name="Ng V."/>
            <person name="Cullen D."/>
            <person name="Martin F."/>
            <person name="Rosso M.-N."/>
            <person name="Henrissat B."/>
            <person name="Hibbett D."/>
            <person name="Martinez A.T."/>
            <person name="Grigoriev I.V."/>
        </authorList>
    </citation>
    <scope>NUCLEOTIDE SEQUENCE</scope>
    <source>
        <strain evidence="2">AH 40177</strain>
    </source>
</reference>
<proteinExistence type="predicted"/>
<protein>
    <submittedName>
        <fullName evidence="2">FAS1 domain-containing protein</fullName>
    </submittedName>
</protein>
<gene>
    <name evidence="2" type="ORF">BDP27DRAFT_1430768</name>
</gene>
<dbReference type="SUPFAM" id="SSF82153">
    <property type="entry name" value="FAS1 domain"/>
    <property type="match status" value="2"/>
</dbReference>
<dbReference type="GO" id="GO:0005615">
    <property type="term" value="C:extracellular space"/>
    <property type="evidence" value="ECO:0007669"/>
    <property type="project" value="TreeGrafter"/>
</dbReference>
<evidence type="ECO:0000313" key="3">
    <source>
        <dbReference type="Proteomes" id="UP000772434"/>
    </source>
</evidence>